<dbReference type="Proteomes" id="UP000202922">
    <property type="component" value="Unassembled WGS sequence"/>
</dbReference>
<protein>
    <recommendedName>
        <fullName evidence="2">Antitoxin</fullName>
    </recommendedName>
</protein>
<proteinExistence type="inferred from homology"/>
<comment type="similarity">
    <text evidence="1 2">Belongs to the phD/YefM antitoxin family.</text>
</comment>
<gene>
    <name evidence="3" type="ORF">COL8621_00690</name>
</gene>
<dbReference type="Gene3D" id="3.40.1620.10">
    <property type="entry name" value="YefM-like domain"/>
    <property type="match status" value="1"/>
</dbReference>
<dbReference type="AlphaFoldDB" id="A0A238JQK4"/>
<name>A0A238JQK4_9RHOB</name>
<comment type="function">
    <text evidence="2">Antitoxin component of a type II toxin-antitoxin (TA) system.</text>
</comment>
<evidence type="ECO:0000313" key="3">
    <source>
        <dbReference type="EMBL" id="SMX32036.1"/>
    </source>
</evidence>
<accession>A0A238JQK4</accession>
<evidence type="ECO:0000313" key="4">
    <source>
        <dbReference type="Proteomes" id="UP000202922"/>
    </source>
</evidence>
<dbReference type="NCBIfam" id="TIGR01552">
    <property type="entry name" value="phd_fam"/>
    <property type="match status" value="1"/>
</dbReference>
<dbReference type="Pfam" id="PF02604">
    <property type="entry name" value="PhdYeFM_antitox"/>
    <property type="match status" value="1"/>
</dbReference>
<evidence type="ECO:0000256" key="1">
    <source>
        <dbReference type="ARBA" id="ARBA00009981"/>
    </source>
</evidence>
<dbReference type="EMBL" id="FXYE01000001">
    <property type="protein sequence ID" value="SMX32036.1"/>
    <property type="molecule type" value="Genomic_DNA"/>
</dbReference>
<dbReference type="InterPro" id="IPR036165">
    <property type="entry name" value="YefM-like_sf"/>
</dbReference>
<reference evidence="4" key="1">
    <citation type="submission" date="2017-05" db="EMBL/GenBank/DDBJ databases">
        <authorList>
            <person name="Rodrigo-Torres L."/>
            <person name="Arahal R. D."/>
            <person name="Lucena T."/>
        </authorList>
    </citation>
    <scope>NUCLEOTIDE SEQUENCE [LARGE SCALE GENOMIC DNA]</scope>
    <source>
        <strain evidence="4">CECT 8621</strain>
    </source>
</reference>
<sequence>MNVTDLRPRLTGLLGVVEHGQERVIVMKHGRQVAAIVSMKDYARVWDAEEEELYGPINPETGRRRGALLTMADMLTGKRWR</sequence>
<keyword evidence="4" id="KW-1185">Reference proteome</keyword>
<evidence type="ECO:0000256" key="2">
    <source>
        <dbReference type="RuleBase" id="RU362080"/>
    </source>
</evidence>
<organism evidence="3 4">
    <name type="scientific">Actibacterium lipolyticum</name>
    <dbReference type="NCBI Taxonomy" id="1524263"/>
    <lineage>
        <taxon>Bacteria</taxon>
        <taxon>Pseudomonadati</taxon>
        <taxon>Pseudomonadota</taxon>
        <taxon>Alphaproteobacteria</taxon>
        <taxon>Rhodobacterales</taxon>
        <taxon>Roseobacteraceae</taxon>
        <taxon>Actibacterium</taxon>
    </lineage>
</organism>
<dbReference type="InterPro" id="IPR006442">
    <property type="entry name" value="Antitoxin_Phd/YefM"/>
</dbReference>
<dbReference type="SUPFAM" id="SSF143120">
    <property type="entry name" value="YefM-like"/>
    <property type="match status" value="1"/>
</dbReference>